<dbReference type="AlphaFoldDB" id="A0AAD2CBZ6"/>
<gene>
    <name evidence="2" type="ORF">CYCCA115_LOCUS1329</name>
</gene>
<comment type="caution">
    <text evidence="2">The sequence shown here is derived from an EMBL/GenBank/DDBJ whole genome shotgun (WGS) entry which is preliminary data.</text>
</comment>
<reference evidence="2" key="1">
    <citation type="submission" date="2023-08" db="EMBL/GenBank/DDBJ databases">
        <authorList>
            <person name="Audoor S."/>
            <person name="Bilcke G."/>
        </authorList>
    </citation>
    <scope>NUCLEOTIDE SEQUENCE</scope>
</reference>
<protein>
    <submittedName>
        <fullName evidence="2">Uncharacterized protein</fullName>
    </submittedName>
</protein>
<dbReference type="EMBL" id="CAKOGP040000022">
    <property type="protein sequence ID" value="CAJ1927616.1"/>
    <property type="molecule type" value="Genomic_DNA"/>
</dbReference>
<evidence type="ECO:0000313" key="3">
    <source>
        <dbReference type="Proteomes" id="UP001295423"/>
    </source>
</evidence>
<evidence type="ECO:0000313" key="2">
    <source>
        <dbReference type="EMBL" id="CAJ1927616.1"/>
    </source>
</evidence>
<organism evidence="2 3">
    <name type="scientific">Cylindrotheca closterium</name>
    <dbReference type="NCBI Taxonomy" id="2856"/>
    <lineage>
        <taxon>Eukaryota</taxon>
        <taxon>Sar</taxon>
        <taxon>Stramenopiles</taxon>
        <taxon>Ochrophyta</taxon>
        <taxon>Bacillariophyta</taxon>
        <taxon>Bacillariophyceae</taxon>
        <taxon>Bacillariophycidae</taxon>
        <taxon>Bacillariales</taxon>
        <taxon>Bacillariaceae</taxon>
        <taxon>Cylindrotheca</taxon>
    </lineage>
</organism>
<proteinExistence type="predicted"/>
<keyword evidence="3" id="KW-1185">Reference proteome</keyword>
<name>A0AAD2CBZ6_9STRA</name>
<feature type="region of interest" description="Disordered" evidence="1">
    <location>
        <begin position="110"/>
        <end position="137"/>
    </location>
</feature>
<accession>A0AAD2CBZ6</accession>
<dbReference type="Proteomes" id="UP001295423">
    <property type="component" value="Unassembled WGS sequence"/>
</dbReference>
<sequence length="299" mass="33157">MHFKERFLRQAEVLQDLYGVAWFRDFAVKTKAYAAIASTDTAAQNKFKDDIFEAVLATGFLCNSDQTRSAPLMLDLQTNYCREVDYYPKTVSKAQDMLKIHMDVIKNPGVNLYQGKDQPNKGKGKGKGKGKPKDGKKAASYLMQIPTQDGGTVSVSYSMNANGKIAFGGMQLSQQGFTGAQVCQGFDATQAQTPQVVKTGYYNTSNVFHDVYLIPFPAGTTNVKLQANWHYAIENEDLPDLATEADQGLQFIQSHRKERDLFGLYNHVIMDSGCTNTTICIVSSCMDFCATAIKQEQLL</sequence>
<evidence type="ECO:0000256" key="1">
    <source>
        <dbReference type="SAM" id="MobiDB-lite"/>
    </source>
</evidence>